<evidence type="ECO:0000313" key="1">
    <source>
        <dbReference type="EMBL" id="RDU50829.1"/>
    </source>
</evidence>
<dbReference type="EMBL" id="QREV01000003">
    <property type="protein sequence ID" value="RDU50829.1"/>
    <property type="molecule type" value="Genomic_DNA"/>
</dbReference>
<dbReference type="Proteomes" id="UP000256321">
    <property type="component" value="Unassembled WGS sequence"/>
</dbReference>
<protein>
    <submittedName>
        <fullName evidence="1">Uncharacterized protein</fullName>
    </submittedName>
</protein>
<dbReference type="AlphaFoldDB" id="A0A3D8HIM7"/>
<proteinExistence type="predicted"/>
<reference evidence="1 2" key="1">
    <citation type="submission" date="2018-07" db="EMBL/GenBank/DDBJ databases">
        <title>Parabacteroides acidifaciens nov. sp., isolated from human feces.</title>
        <authorList>
            <person name="Wang Y.J."/>
        </authorList>
    </citation>
    <scope>NUCLEOTIDE SEQUENCE [LARGE SCALE GENOMIC DNA]</scope>
    <source>
        <strain evidence="1 2">426-9</strain>
    </source>
</reference>
<name>A0A3D8HIM7_9BACT</name>
<sequence>MAFILFFPLQSCASSDSKSDEAQTLPRDDLNENLDKNAVFPYQSPLPKRKIQPQFRKIGKCRISPNRQ</sequence>
<gene>
    <name evidence="1" type="ORF">DWU89_02265</name>
</gene>
<evidence type="ECO:0000313" key="2">
    <source>
        <dbReference type="Proteomes" id="UP000256321"/>
    </source>
</evidence>
<comment type="caution">
    <text evidence="1">The sequence shown here is derived from an EMBL/GenBank/DDBJ whole genome shotgun (WGS) entry which is preliminary data.</text>
</comment>
<accession>A0A3D8HIM7</accession>
<organism evidence="1 2">
    <name type="scientific">Parabacteroides acidifaciens</name>
    <dbReference type="NCBI Taxonomy" id="2290935"/>
    <lineage>
        <taxon>Bacteria</taxon>
        <taxon>Pseudomonadati</taxon>
        <taxon>Bacteroidota</taxon>
        <taxon>Bacteroidia</taxon>
        <taxon>Bacteroidales</taxon>
        <taxon>Tannerellaceae</taxon>
        <taxon>Parabacteroides</taxon>
    </lineage>
</organism>